<reference evidence="1 2" key="1">
    <citation type="submission" date="2017-05" db="EMBL/GenBank/DDBJ databases">
        <authorList>
            <person name="Varghese N."/>
            <person name="Submissions S."/>
        </authorList>
    </citation>
    <scope>NUCLEOTIDE SEQUENCE [LARGE SCALE GENOMIC DNA]</scope>
    <source>
        <strain evidence="1 2">DSM 28009</strain>
    </source>
</reference>
<evidence type="ECO:0000313" key="1">
    <source>
        <dbReference type="EMBL" id="SMO33201.1"/>
    </source>
</evidence>
<accession>A0A521AEI3</accession>
<dbReference type="Proteomes" id="UP000319555">
    <property type="component" value="Unassembled WGS sequence"/>
</dbReference>
<protein>
    <submittedName>
        <fullName evidence="1">Uncharacterized protein</fullName>
    </submittedName>
</protein>
<proteinExistence type="predicted"/>
<dbReference type="EMBL" id="FXTE01000001">
    <property type="protein sequence ID" value="SMO33201.1"/>
    <property type="molecule type" value="Genomic_DNA"/>
</dbReference>
<keyword evidence="2" id="KW-1185">Reference proteome</keyword>
<sequence>MSADFPFHWYLPITGANKMDELLPSIPYLDTQQFVLWRVAK</sequence>
<dbReference type="AlphaFoldDB" id="A0A521AEI3"/>
<name>A0A521AEI3_9RHOB</name>
<organism evidence="1 2">
    <name type="scientific">Ruegeria faecimaris</name>
    <dbReference type="NCBI Taxonomy" id="686389"/>
    <lineage>
        <taxon>Bacteria</taxon>
        <taxon>Pseudomonadati</taxon>
        <taxon>Pseudomonadota</taxon>
        <taxon>Alphaproteobacteria</taxon>
        <taxon>Rhodobacterales</taxon>
        <taxon>Roseobacteraceae</taxon>
        <taxon>Ruegeria</taxon>
    </lineage>
</organism>
<evidence type="ECO:0000313" key="2">
    <source>
        <dbReference type="Proteomes" id="UP000319555"/>
    </source>
</evidence>
<gene>
    <name evidence="1" type="ORF">SAMN06265380_10174</name>
</gene>